<evidence type="ECO:0000256" key="3">
    <source>
        <dbReference type="ARBA" id="ARBA00022729"/>
    </source>
</evidence>
<reference evidence="7 8" key="1">
    <citation type="submission" date="2023-06" db="EMBL/GenBank/DDBJ databases">
        <title>Draft genome sequence of Gleimia hominis type strain CCUG 57540T.</title>
        <authorList>
            <person name="Salva-Serra F."/>
            <person name="Cardew S."/>
            <person name="Jensie Markopoulos S."/>
            <person name="Ohlen M."/>
            <person name="Inganas E."/>
            <person name="Svensson-Stadler L."/>
            <person name="Moore E.R.B."/>
        </authorList>
    </citation>
    <scope>NUCLEOTIDE SEQUENCE [LARGE SCALE GENOMIC DNA]</scope>
    <source>
        <strain evidence="7 8">CCUG 57540</strain>
    </source>
</reference>
<dbReference type="InterPro" id="IPR051455">
    <property type="entry name" value="Bact_solute-bind_prot3"/>
</dbReference>
<comment type="caution">
    <text evidence="7">The sequence shown here is derived from an EMBL/GenBank/DDBJ whole genome shotgun (WGS) entry which is preliminary data.</text>
</comment>
<dbReference type="PANTHER" id="PTHR30085">
    <property type="entry name" value="AMINO ACID ABC TRANSPORTER PERMEASE"/>
    <property type="match status" value="1"/>
</dbReference>
<dbReference type="Proteomes" id="UP001247542">
    <property type="component" value="Unassembled WGS sequence"/>
</dbReference>
<dbReference type="PROSITE" id="PS51257">
    <property type="entry name" value="PROKAR_LIPOPROTEIN"/>
    <property type="match status" value="1"/>
</dbReference>
<evidence type="ECO:0000256" key="2">
    <source>
        <dbReference type="ARBA" id="ARBA00022448"/>
    </source>
</evidence>
<evidence type="ECO:0000313" key="7">
    <source>
        <dbReference type="EMBL" id="MDT3766616.1"/>
    </source>
</evidence>
<comment type="similarity">
    <text evidence="1">Belongs to the bacterial solute-binding protein 3 family.</text>
</comment>
<protein>
    <submittedName>
        <fullName evidence="7">Glutamate ABC transporter substrate-binding protein</fullName>
    </submittedName>
</protein>
<dbReference type="RefSeq" id="WP_313271659.1">
    <property type="nucleotide sequence ID" value="NZ_JASXSX010000001.1"/>
</dbReference>
<sequence length="334" mass="35776">MKLRRVTAAAAAAALTMMGLVACAGPTERPQAQDDPSATSQNETTKGKRITVDEFDQLAAQGPVAEDDEIENNPWAKAIKERGKLRYGGVSTSPIFSLQDVATGRDTGFDAGIAHLLAHYILGGENADIGNQADMTVMTPDTREPSLQNGAVDAVIATYSVTPERLNKVDFAGPYYSSGLAIMVKSDNDNIKSLDDLKGKKVAAQSNSTAIPFIQDNVEGAQVSTFADNAACMTAVRQGSVDAYVQDQAMLLSAVANEQNKQLKVASQPFTEDLYGIGLPKDQPEAKEFVNKFLKTIEEDGSWKRLWEQTVGPFMEGNAPQPPTIGDFGKAAQK</sequence>
<feature type="region of interest" description="Disordered" evidence="4">
    <location>
        <begin position="26"/>
        <end position="50"/>
    </location>
</feature>
<gene>
    <name evidence="7" type="ORF">QS713_00835</name>
</gene>
<evidence type="ECO:0000313" key="8">
    <source>
        <dbReference type="Proteomes" id="UP001247542"/>
    </source>
</evidence>
<dbReference type="CDD" id="cd13690">
    <property type="entry name" value="PBP2_GluB"/>
    <property type="match status" value="1"/>
</dbReference>
<name>A0ABU3I8B8_9ACTO</name>
<keyword evidence="3 5" id="KW-0732">Signal</keyword>
<evidence type="ECO:0000256" key="1">
    <source>
        <dbReference type="ARBA" id="ARBA00010333"/>
    </source>
</evidence>
<evidence type="ECO:0000256" key="5">
    <source>
        <dbReference type="SAM" id="SignalP"/>
    </source>
</evidence>
<organism evidence="7 8">
    <name type="scientific">Gleimia hominis</name>
    <dbReference type="NCBI Taxonomy" id="595468"/>
    <lineage>
        <taxon>Bacteria</taxon>
        <taxon>Bacillati</taxon>
        <taxon>Actinomycetota</taxon>
        <taxon>Actinomycetes</taxon>
        <taxon>Actinomycetales</taxon>
        <taxon>Actinomycetaceae</taxon>
        <taxon>Gleimia</taxon>
    </lineage>
</organism>
<accession>A0ABU3I8B8</accession>
<feature type="domain" description="Solute-binding protein family 3/N-terminal" evidence="6">
    <location>
        <begin position="84"/>
        <end position="314"/>
    </location>
</feature>
<feature type="chain" id="PRO_5046471835" evidence="5">
    <location>
        <begin position="25"/>
        <end position="334"/>
    </location>
</feature>
<evidence type="ECO:0000259" key="6">
    <source>
        <dbReference type="SMART" id="SM00062"/>
    </source>
</evidence>
<feature type="compositionally biased region" description="Polar residues" evidence="4">
    <location>
        <begin position="34"/>
        <end position="44"/>
    </location>
</feature>
<keyword evidence="2" id="KW-0813">Transport</keyword>
<dbReference type="SUPFAM" id="SSF53850">
    <property type="entry name" value="Periplasmic binding protein-like II"/>
    <property type="match status" value="1"/>
</dbReference>
<dbReference type="Pfam" id="PF00497">
    <property type="entry name" value="SBP_bac_3"/>
    <property type="match status" value="1"/>
</dbReference>
<evidence type="ECO:0000256" key="4">
    <source>
        <dbReference type="SAM" id="MobiDB-lite"/>
    </source>
</evidence>
<dbReference type="SMART" id="SM00062">
    <property type="entry name" value="PBPb"/>
    <property type="match status" value="1"/>
</dbReference>
<proteinExistence type="inferred from homology"/>
<dbReference type="Gene3D" id="3.40.190.10">
    <property type="entry name" value="Periplasmic binding protein-like II"/>
    <property type="match status" value="2"/>
</dbReference>
<feature type="signal peptide" evidence="5">
    <location>
        <begin position="1"/>
        <end position="24"/>
    </location>
</feature>
<keyword evidence="8" id="KW-1185">Reference proteome</keyword>
<dbReference type="EMBL" id="JASXSX010000001">
    <property type="protein sequence ID" value="MDT3766616.1"/>
    <property type="molecule type" value="Genomic_DNA"/>
</dbReference>
<dbReference type="InterPro" id="IPR001638">
    <property type="entry name" value="Solute-binding_3/MltF_N"/>
</dbReference>
<dbReference type="PANTHER" id="PTHR30085:SF6">
    <property type="entry name" value="ABC TRANSPORTER GLUTAMINE-BINDING PROTEIN GLNH"/>
    <property type="match status" value="1"/>
</dbReference>